<dbReference type="Proteomes" id="UP001375370">
    <property type="component" value="Chromosome"/>
</dbReference>
<gene>
    <name evidence="4" type="ORF">V8247_07225</name>
</gene>
<keyword evidence="2" id="KW-0813">Transport</keyword>
<dbReference type="PIRSF" id="PIRSF016661">
    <property type="entry name" value="BioY"/>
    <property type="match status" value="1"/>
</dbReference>
<keyword evidence="3" id="KW-0812">Transmembrane</keyword>
<comment type="similarity">
    <text evidence="1 2">Belongs to the BioY family.</text>
</comment>
<evidence type="ECO:0000313" key="5">
    <source>
        <dbReference type="Proteomes" id="UP001375370"/>
    </source>
</evidence>
<dbReference type="EMBL" id="CP146612">
    <property type="protein sequence ID" value="WWX25044.1"/>
    <property type="molecule type" value="Genomic_DNA"/>
</dbReference>
<keyword evidence="2 3" id="KW-0472">Membrane</keyword>
<dbReference type="PANTHER" id="PTHR34295">
    <property type="entry name" value="BIOTIN TRANSPORTER BIOY"/>
    <property type="match status" value="1"/>
</dbReference>
<sequence>MELLAQFEQLKYDVFRRRQALSVPAKIALVIGFAALTGLLAQVKFSLLPFTPVPVTMQTFAVLLAGVTLGRWWGGGAMALYVGLGIVGVPWFTGGVAGFGSTFGYLIGFILAALVIGHITDKYVISRTVPRMFGLMALASVLLIYIPGVIWLYLWLGFIGQTPTLASVIAMGVAPFLAGDLIKTAAAAAVARVITPGRDYLS</sequence>
<evidence type="ECO:0000256" key="1">
    <source>
        <dbReference type="ARBA" id="ARBA00010692"/>
    </source>
</evidence>
<dbReference type="InterPro" id="IPR003784">
    <property type="entry name" value="BioY"/>
</dbReference>
<dbReference type="Gene3D" id="1.10.1760.20">
    <property type="match status" value="1"/>
</dbReference>
<evidence type="ECO:0000256" key="3">
    <source>
        <dbReference type="SAM" id="Phobius"/>
    </source>
</evidence>
<comment type="subcellular location">
    <subcellularLocation>
        <location evidence="2">Cell membrane</location>
        <topology evidence="2">Multi-pass membrane protein</topology>
    </subcellularLocation>
</comment>
<feature type="transmembrane region" description="Helical" evidence="3">
    <location>
        <begin position="21"/>
        <end position="41"/>
    </location>
</feature>
<dbReference type="PANTHER" id="PTHR34295:SF1">
    <property type="entry name" value="BIOTIN TRANSPORTER BIOY"/>
    <property type="match status" value="1"/>
</dbReference>
<keyword evidence="3" id="KW-1133">Transmembrane helix</keyword>
<feature type="transmembrane region" description="Helical" evidence="3">
    <location>
        <begin position="132"/>
        <end position="156"/>
    </location>
</feature>
<keyword evidence="2" id="KW-1003">Cell membrane</keyword>
<dbReference type="RefSeq" id="WP_338737177.1">
    <property type="nucleotide sequence ID" value="NZ_CP146612.1"/>
</dbReference>
<organism evidence="4 5">
    <name type="scientific">Candidatus Dehalogenimonas loeffleri</name>
    <dbReference type="NCBI Taxonomy" id="3127115"/>
    <lineage>
        <taxon>Bacteria</taxon>
        <taxon>Bacillati</taxon>
        <taxon>Chloroflexota</taxon>
        <taxon>Dehalococcoidia</taxon>
        <taxon>Dehalococcoidales</taxon>
        <taxon>Dehalococcoidaceae</taxon>
        <taxon>Dehalogenimonas</taxon>
    </lineage>
</organism>
<keyword evidence="5" id="KW-1185">Reference proteome</keyword>
<protein>
    <recommendedName>
        <fullName evidence="2">Biotin transporter</fullName>
    </recommendedName>
</protein>
<feature type="transmembrane region" description="Helical" evidence="3">
    <location>
        <begin position="47"/>
        <end position="67"/>
    </location>
</feature>
<reference evidence="4 5" key="1">
    <citation type="submission" date="2024-03" db="EMBL/GenBank/DDBJ databases">
        <title>A Dehalogenimonas Isolated from Estuarine Sediments Dihaloeliminates Chlorinated Alkanes.</title>
        <authorList>
            <person name="Yang Y."/>
            <person name="Wang H."/>
        </authorList>
    </citation>
    <scope>NUCLEOTIDE SEQUENCE [LARGE SCALE GENOMIC DNA]</scope>
    <source>
        <strain evidence="4 5">W</strain>
    </source>
</reference>
<accession>A0ABZ2J2A6</accession>
<name>A0ABZ2J2A6_9CHLR</name>
<feature type="transmembrane region" description="Helical" evidence="3">
    <location>
        <begin position="168"/>
        <end position="194"/>
    </location>
</feature>
<evidence type="ECO:0000313" key="4">
    <source>
        <dbReference type="EMBL" id="WWX25044.1"/>
    </source>
</evidence>
<feature type="transmembrane region" description="Helical" evidence="3">
    <location>
        <begin position="103"/>
        <end position="120"/>
    </location>
</feature>
<evidence type="ECO:0000256" key="2">
    <source>
        <dbReference type="PIRNR" id="PIRNR016661"/>
    </source>
</evidence>
<dbReference type="Pfam" id="PF02632">
    <property type="entry name" value="BioY"/>
    <property type="match status" value="1"/>
</dbReference>
<proteinExistence type="inferred from homology"/>
<feature type="transmembrane region" description="Helical" evidence="3">
    <location>
        <begin position="79"/>
        <end position="97"/>
    </location>
</feature>